<keyword evidence="9 15" id="KW-0067">ATP-binding</keyword>
<comment type="catalytic activity">
    <reaction evidence="12 15">
        <text>Couples ATP hydrolysis with the unwinding of duplex DNA by translocating in the 3'-5' direction.</text>
        <dbReference type="EC" id="5.6.2.4"/>
    </reaction>
</comment>
<keyword evidence="15" id="KW-0832">Ubl conjugation</keyword>
<dbReference type="InterPro" id="IPR046935">
    <property type="entry name" value="PPV_E1_DBD_sf"/>
</dbReference>
<dbReference type="Pfam" id="PF00524">
    <property type="entry name" value="PPV_E1_N"/>
    <property type="match status" value="1"/>
</dbReference>
<dbReference type="GO" id="GO:0006260">
    <property type="term" value="P:DNA replication"/>
    <property type="evidence" value="ECO:0007669"/>
    <property type="project" value="UniProtKB-UniRule"/>
</dbReference>
<keyword evidence="15" id="KW-1017">Isopeptide bond</keyword>
<comment type="function">
    <text evidence="16">ATP-dependent DNA helicase required for initiation of viral DNA replication. It forms a complex with the viral E2 protein. The E1-E2 complex binds to the replication origin which contains binding sites for both proteins.</text>
</comment>
<dbReference type="SUPFAM" id="SSF55464">
    <property type="entry name" value="Origin of replication-binding domain, RBD-like"/>
    <property type="match status" value="1"/>
</dbReference>
<dbReference type="PIRSF" id="PIRSF003383">
    <property type="entry name" value="Rep_E1_papillomaV"/>
    <property type="match status" value="1"/>
</dbReference>
<dbReference type="InterPro" id="IPR014000">
    <property type="entry name" value="PPV_DNA_helicase_E1_N"/>
</dbReference>
<evidence type="ECO:0000256" key="13">
    <source>
        <dbReference type="ARBA" id="ARBA00048988"/>
    </source>
</evidence>
<dbReference type="GO" id="GO:0016887">
    <property type="term" value="F:ATP hydrolysis activity"/>
    <property type="evidence" value="ECO:0007669"/>
    <property type="project" value="RHEA"/>
</dbReference>
<evidence type="ECO:0000256" key="8">
    <source>
        <dbReference type="ARBA" id="ARBA00022806"/>
    </source>
</evidence>
<comment type="catalytic activity">
    <reaction evidence="13 15 16">
        <text>ATP + H2O = ADP + phosphate + H(+)</text>
        <dbReference type="Rhea" id="RHEA:13065"/>
        <dbReference type="ChEBI" id="CHEBI:15377"/>
        <dbReference type="ChEBI" id="CHEBI:15378"/>
        <dbReference type="ChEBI" id="CHEBI:30616"/>
        <dbReference type="ChEBI" id="CHEBI:43474"/>
        <dbReference type="ChEBI" id="CHEBI:456216"/>
        <dbReference type="EC" id="5.6.2.4"/>
    </reaction>
</comment>
<reference evidence="18" key="1">
    <citation type="journal article" date="2018" name="Nat. Med.">
        <title>Expanded skin virome in DOCK8-deficient patients.</title>
        <authorList>
            <consortium name="NISC Comparative Sequencing Program"/>
            <person name="Tirosh O."/>
            <person name="Conlan S."/>
            <person name="Deming C."/>
            <person name="Lee-Lin S.Q."/>
            <person name="Huang X."/>
            <person name="Su H.C."/>
            <person name="Freeman A.F."/>
            <person name="Segre J.A."/>
            <person name="Kong H.H."/>
        </authorList>
    </citation>
    <scope>NUCLEOTIDE SEQUENCE</scope>
    <source>
        <strain evidence="18">HPV-mSK_202</strain>
    </source>
</reference>
<dbReference type="PROSITE" id="PS51206">
    <property type="entry name" value="SF3_HELICASE_1"/>
    <property type="match status" value="1"/>
</dbReference>
<dbReference type="SUPFAM" id="SSF52540">
    <property type="entry name" value="P-loop containing nucleoside triphosphate hydrolases"/>
    <property type="match status" value="1"/>
</dbReference>
<dbReference type="InterPro" id="IPR001177">
    <property type="entry name" value="PPV_DNA_helicase_E1_C"/>
</dbReference>
<feature type="short sequence motif" description="Nuclear localization signal" evidence="15">
    <location>
        <begin position="83"/>
        <end position="85"/>
    </location>
</feature>
<evidence type="ECO:0000256" key="3">
    <source>
        <dbReference type="ARBA" id="ARBA00022553"/>
    </source>
</evidence>
<organism evidence="18">
    <name type="scientific">Human papillomavirus</name>
    <dbReference type="NCBI Taxonomy" id="10566"/>
    <lineage>
        <taxon>Viruses</taxon>
        <taxon>Monodnaviria</taxon>
        <taxon>Shotokuvirae</taxon>
        <taxon>Cossaviricota</taxon>
        <taxon>Papovaviricetes</taxon>
        <taxon>Zurhausenvirales</taxon>
        <taxon>Papillomaviridae</taxon>
    </lineage>
</organism>
<evidence type="ECO:0000256" key="5">
    <source>
        <dbReference type="ARBA" id="ARBA00022705"/>
    </source>
</evidence>
<keyword evidence="3 15" id="KW-0597">Phosphoprotein</keyword>
<dbReference type="Pfam" id="PF20450">
    <property type="entry name" value="PPV_E1_DBD"/>
    <property type="match status" value="1"/>
</dbReference>
<comment type="function">
    <text evidence="14 15">ATP-dependent DNA 3'-5' helicase required for initiation of viral DNA replication. It forms a complex with the viral E2 protein. The E1-E2 complex binds to the replication origin which contains binding sites for both proteins. During the initial step, a dimer of E1 interacts with a dimer of protein E2 leading to a complex that binds the viral origin of replication with high specificity. Then, a second dimer of E1 displaces the E2 dimer in an ATP-dependent manner to form the E1 tetramer. Following this, two E1 monomers are added to each half of the site, which results in the formation of two E1 trimers on the viral ori. Subsequently, two hexamers will be created. The double hexamer acts as a bi-directional helicase machinery and unwinds the viral DNA and then recruits the host DNA polymerase to start replication.</text>
</comment>
<dbReference type="HAMAP" id="MF_04000">
    <property type="entry name" value="PPV_E1"/>
    <property type="match status" value="1"/>
</dbReference>
<evidence type="ECO:0000256" key="14">
    <source>
        <dbReference type="ARBA" id="ARBA00093297"/>
    </source>
</evidence>
<evidence type="ECO:0000256" key="10">
    <source>
        <dbReference type="ARBA" id="ARBA00023125"/>
    </source>
</evidence>
<dbReference type="Gene3D" id="3.40.50.300">
    <property type="entry name" value="P-loop containing nucleotide triphosphate hydrolases"/>
    <property type="match status" value="1"/>
</dbReference>
<keyword evidence="4 15" id="KW-1048">Host nucleus</keyword>
<comment type="subcellular location">
    <subcellularLocation>
        <location evidence="1 15">Host nucleus</location>
    </subcellularLocation>
</comment>
<comment type="PTM">
    <text evidence="15">Sumoylated.</text>
</comment>
<keyword evidence="11 15" id="KW-0413">Isomerase</keyword>
<evidence type="ECO:0000256" key="2">
    <source>
        <dbReference type="ARBA" id="ARBA00022518"/>
    </source>
</evidence>
<dbReference type="InterPro" id="IPR016393">
    <property type="entry name" value="Rep_E1_papillomaV"/>
</dbReference>
<comment type="caution">
    <text evidence="15">Lacks conserved residue(s) required for the propagation of feature annotation.</text>
</comment>
<name>A0A385PKN7_9PAPI</name>
<keyword evidence="2 15" id="KW-0244">Early protein</keyword>
<dbReference type="EC" id="5.6.2.4" evidence="15 16"/>
<feature type="short sequence motif" description="Nuclear export signal" evidence="15">
    <location>
        <begin position="97"/>
        <end position="106"/>
    </location>
</feature>
<keyword evidence="8 15" id="KW-0347">Helicase</keyword>
<evidence type="ECO:0000256" key="1">
    <source>
        <dbReference type="ARBA" id="ARBA00004147"/>
    </source>
</evidence>
<dbReference type="EMBL" id="MH777343">
    <property type="protein sequence ID" value="AYA94521.1"/>
    <property type="molecule type" value="Genomic_DNA"/>
</dbReference>
<dbReference type="GO" id="GO:0005524">
    <property type="term" value="F:ATP binding"/>
    <property type="evidence" value="ECO:0007669"/>
    <property type="project" value="UniProtKB-UniRule"/>
</dbReference>
<dbReference type="InterPro" id="IPR046832">
    <property type="entry name" value="PPV_E1_DBD"/>
</dbReference>
<evidence type="ECO:0000256" key="6">
    <source>
        <dbReference type="ARBA" id="ARBA00022741"/>
    </source>
</evidence>
<dbReference type="Gene3D" id="1.10.10.510">
    <property type="entry name" value="Zinc finger, large T-antigen D1 domain"/>
    <property type="match status" value="1"/>
</dbReference>
<feature type="modified residue" description="Phosphoserine; by host" evidence="15">
    <location>
        <position position="93"/>
    </location>
</feature>
<evidence type="ECO:0000256" key="7">
    <source>
        <dbReference type="ARBA" id="ARBA00022801"/>
    </source>
</evidence>
<dbReference type="Pfam" id="PF00519">
    <property type="entry name" value="PPV_E1_C"/>
    <property type="match status" value="1"/>
</dbReference>
<keyword evidence="5 15" id="KW-0235">DNA replication</keyword>
<evidence type="ECO:0000256" key="9">
    <source>
        <dbReference type="ARBA" id="ARBA00022840"/>
    </source>
</evidence>
<evidence type="ECO:0000256" key="11">
    <source>
        <dbReference type="ARBA" id="ARBA00023235"/>
    </source>
</evidence>
<proteinExistence type="inferred from homology"/>
<keyword evidence="10 15" id="KW-0238">DNA-binding</keyword>
<feature type="modified residue" description="Phosphoserine; by host" evidence="15">
    <location>
        <position position="98"/>
    </location>
</feature>
<feature type="binding site" evidence="15">
    <location>
        <begin position="427"/>
        <end position="434"/>
    </location>
    <ligand>
        <name>ATP</name>
        <dbReference type="ChEBI" id="CHEBI:30616"/>
    </ligand>
</feature>
<evidence type="ECO:0000313" key="18">
    <source>
        <dbReference type="EMBL" id="AYA94521.1"/>
    </source>
</evidence>
<dbReference type="InterPro" id="IPR037102">
    <property type="entry name" value="Znf_lg_T-Ag_D1_dom_sf"/>
</dbReference>
<dbReference type="GO" id="GO:0042025">
    <property type="term" value="C:host cell nucleus"/>
    <property type="evidence" value="ECO:0007669"/>
    <property type="project" value="UniProtKB-SubCell"/>
</dbReference>
<evidence type="ECO:0000256" key="12">
    <source>
        <dbReference type="ARBA" id="ARBA00034617"/>
    </source>
</evidence>
<evidence type="ECO:0000259" key="17">
    <source>
        <dbReference type="PROSITE" id="PS51206"/>
    </source>
</evidence>
<evidence type="ECO:0000256" key="16">
    <source>
        <dbReference type="PIRNR" id="PIRNR003383"/>
    </source>
</evidence>
<dbReference type="Gene3D" id="3.40.1310.10">
    <property type="match status" value="1"/>
</dbReference>
<keyword evidence="6 15" id="KW-0547">Nucleotide-binding</keyword>
<accession>A0A385PKN7</accession>
<evidence type="ECO:0000256" key="15">
    <source>
        <dbReference type="HAMAP-Rule" id="MF_04000"/>
    </source>
</evidence>
<feature type="modified residue" description="Phosphoserine; by host" evidence="15">
    <location>
        <position position="89"/>
    </location>
</feature>
<comment type="PTM">
    <text evidence="15">Phosphorylated.</text>
</comment>
<evidence type="ECO:0000256" key="4">
    <source>
        <dbReference type="ARBA" id="ARBA00022562"/>
    </source>
</evidence>
<comment type="subunit">
    <text evidence="15">Can form hexamers. Interacts with E2 protein; this interaction increases E1 DNA binding specificity. Interacts with host DNA polymerase subunit POLA2. Interacts with host single stranded DNA-binding protein RPA1. Interacts with host TOP1; this interaction stimulates the enzymatic activity of TOP1.</text>
</comment>
<feature type="domain" description="SF3 helicase" evidence="17">
    <location>
        <begin position="401"/>
        <end position="551"/>
    </location>
</feature>
<dbReference type="GO" id="GO:0003677">
    <property type="term" value="F:DNA binding"/>
    <property type="evidence" value="ECO:0007669"/>
    <property type="project" value="UniProtKB-UniRule"/>
</dbReference>
<protein>
    <recommendedName>
        <fullName evidence="15 16">Replication protein E1</fullName>
        <ecNumber evidence="15 16">5.6.2.4</ecNumber>
    </recommendedName>
    <alternativeName>
        <fullName evidence="15">ATP-dependent helicase E1</fullName>
    </alternativeName>
    <alternativeName>
        <fullName evidence="15">DNA 3'-5' helicase E1</fullName>
    </alternativeName>
</protein>
<sequence>MGDLVKGTENTDSLENLSDWCLVTEAECEERMDTLSDLFETDTNDSNISNLIDDLEPVIQGNSLALFNTQTAEECDKTVLDLKRKFIASPDRSLGDLSPRLQAVHISPQRVTKRRLFGDSGIEADDETSNSFTQVDSVAKATVATEEYCILHSNNRKATLLSKFKDKYSVSFNELTRNFKSDKTCTNNWIVAIFAIAEELIEASKIILQQHCEYIQIVPTDFSALYVLEFKSTKNRDTVIKLFTSMLNISEMQLLCEPPRIRSTPAALYFVKKQIANVGFKYGSYPQWIAAQTLVNHQTATAESFKLSEMVQWAYDNDYNDEPSIAYYYALHAEQDTNAAAFLQSNQQVKYVKDCLQMVKMYKRQELKNMTMSEWIFKCCGNVKEGDDWKVITQFLKFQNINILSFLIALKLFFKGIPKKTCIVIYGPPDTGKSWFCFKLIKFLQGKVVSFMNRSSHFWLMPLVEGKVGFLDDATHCCWTFLDSNMRNAFDGNYVSVDVKHKALQQIKLPPMFITTNVDVPKEPSLMYLYSRLTCFEFGNKMPLDDVGNPIYNITNDSWAMFFRKFARHLELSEDECSNSGDPGEPGTAFCCRARSSIDSN</sequence>
<feature type="cross-link" description="Glycyl lysine isopeptide (Lys-Gly) (interchain with G-Cter in SUMO)" evidence="15">
    <location>
        <position position="508"/>
    </location>
</feature>
<comment type="similarity">
    <text evidence="15 16">Belongs to the papillomaviridae E1 protein family.</text>
</comment>
<dbReference type="GO" id="GO:0043138">
    <property type="term" value="F:3'-5' DNA helicase activity"/>
    <property type="evidence" value="ECO:0007669"/>
    <property type="project" value="UniProtKB-UniRule"/>
</dbReference>
<keyword evidence="7 15" id="KW-0378">Hydrolase</keyword>
<dbReference type="InterPro" id="IPR027417">
    <property type="entry name" value="P-loop_NTPase"/>
</dbReference>
<gene>
    <name evidence="15" type="primary">E1</name>
</gene>
<dbReference type="InterPro" id="IPR014015">
    <property type="entry name" value="Helicase_SF3_DNA-vir"/>
</dbReference>